<keyword evidence="4" id="KW-1185">Reference proteome</keyword>
<dbReference type="Gene3D" id="3.60.15.10">
    <property type="entry name" value="Ribonuclease Z/Hydroxyacylglutathione hydrolase-like"/>
    <property type="match status" value="1"/>
</dbReference>
<proteinExistence type="predicted"/>
<dbReference type="InterPro" id="IPR002110">
    <property type="entry name" value="Ankyrin_rpt"/>
</dbReference>
<evidence type="ECO:0000256" key="2">
    <source>
        <dbReference type="SAM" id="MobiDB-lite"/>
    </source>
</evidence>
<dbReference type="EMBL" id="JADBEM010000001">
    <property type="protein sequence ID" value="MBE1603812.1"/>
    <property type="molecule type" value="Genomic_DNA"/>
</dbReference>
<keyword evidence="3" id="KW-0378">Hydrolase</keyword>
<dbReference type="RefSeq" id="WP_192748540.1">
    <property type="nucleotide sequence ID" value="NZ_BAABJL010000189.1"/>
</dbReference>
<dbReference type="AlphaFoldDB" id="A0A927R5X6"/>
<gene>
    <name evidence="3" type="ORF">HEB94_000660</name>
</gene>
<name>A0A927R5X6_9ACTN</name>
<evidence type="ECO:0000256" key="1">
    <source>
        <dbReference type="PROSITE-ProRule" id="PRU00023"/>
    </source>
</evidence>
<evidence type="ECO:0000313" key="3">
    <source>
        <dbReference type="EMBL" id="MBE1603812.1"/>
    </source>
</evidence>
<feature type="region of interest" description="Disordered" evidence="2">
    <location>
        <begin position="254"/>
        <end position="284"/>
    </location>
</feature>
<dbReference type="Proteomes" id="UP000638648">
    <property type="component" value="Unassembled WGS sequence"/>
</dbReference>
<comment type="caution">
    <text evidence="3">The sequence shown here is derived from an EMBL/GenBank/DDBJ whole genome shotgun (WGS) entry which is preliminary data.</text>
</comment>
<protein>
    <submittedName>
        <fullName evidence="3">Glyoxylase-like metal-dependent hydrolase (Beta-lactamase superfamily II)</fullName>
    </submittedName>
</protein>
<dbReference type="InterPro" id="IPR036770">
    <property type="entry name" value="Ankyrin_rpt-contain_sf"/>
</dbReference>
<dbReference type="SUPFAM" id="SSF56281">
    <property type="entry name" value="Metallo-hydrolase/oxidoreductase"/>
    <property type="match status" value="1"/>
</dbReference>
<dbReference type="PROSITE" id="PS50088">
    <property type="entry name" value="ANK_REPEAT"/>
    <property type="match status" value="1"/>
</dbReference>
<organism evidence="3 4">
    <name type="scientific">Actinopolymorpha pittospori</name>
    <dbReference type="NCBI Taxonomy" id="648752"/>
    <lineage>
        <taxon>Bacteria</taxon>
        <taxon>Bacillati</taxon>
        <taxon>Actinomycetota</taxon>
        <taxon>Actinomycetes</taxon>
        <taxon>Propionibacteriales</taxon>
        <taxon>Actinopolymorphaceae</taxon>
        <taxon>Actinopolymorpha</taxon>
    </lineage>
</organism>
<evidence type="ECO:0000313" key="4">
    <source>
        <dbReference type="Proteomes" id="UP000638648"/>
    </source>
</evidence>
<dbReference type="PROSITE" id="PS50297">
    <property type="entry name" value="ANK_REP_REGION"/>
    <property type="match status" value="1"/>
</dbReference>
<feature type="repeat" description="ANK" evidence="1">
    <location>
        <begin position="229"/>
        <end position="258"/>
    </location>
</feature>
<dbReference type="Pfam" id="PF00023">
    <property type="entry name" value="Ank"/>
    <property type="match status" value="1"/>
</dbReference>
<sequence>MSHRVAPNVEVVDLAPGLWIWRLEHPNWQEGFDWQEVVTSVCVDAGAERWVLDPLLPPEDATQVWDRFAEQPPTAVAVLIADHMRETWSDRHTWSVDALVDRYGCRAFGPNTFDPDMIDKVGPAEAEVQKIVPSQELPGGLAPFRDPRGWHETPLYLPQHQTLVFGDSLTERAGSLRVWMSPTHEERALPDLRRMLDLPFERVIISHGEPVHTREAFEQALELPSWPASSLHIAAWNGDLEQVRKLVDRGADLTARSDGDEPYGNSDKTPLDWAEAASRSEARKPTHDDIIAYLKSVMEAKGMA</sequence>
<dbReference type="GO" id="GO:0016787">
    <property type="term" value="F:hydrolase activity"/>
    <property type="evidence" value="ECO:0007669"/>
    <property type="project" value="UniProtKB-KW"/>
</dbReference>
<accession>A0A927R5X6</accession>
<reference evidence="3" key="1">
    <citation type="submission" date="2020-10" db="EMBL/GenBank/DDBJ databases">
        <title>Sequencing the genomes of 1000 actinobacteria strains.</title>
        <authorList>
            <person name="Klenk H.-P."/>
        </authorList>
    </citation>
    <scope>NUCLEOTIDE SEQUENCE</scope>
    <source>
        <strain evidence="3">DSM 45354</strain>
    </source>
</reference>
<dbReference type="InterPro" id="IPR036866">
    <property type="entry name" value="RibonucZ/Hydroxyglut_hydro"/>
</dbReference>
<keyword evidence="1" id="KW-0040">ANK repeat</keyword>
<dbReference type="Gene3D" id="1.25.40.20">
    <property type="entry name" value="Ankyrin repeat-containing domain"/>
    <property type="match status" value="1"/>
</dbReference>